<evidence type="ECO:0000259" key="9">
    <source>
        <dbReference type="PROSITE" id="PS50928"/>
    </source>
</evidence>
<comment type="subcellular location">
    <subcellularLocation>
        <location evidence="1 8">Cell membrane</location>
        <topology evidence="1 8">Multi-pass membrane protein</topology>
    </subcellularLocation>
</comment>
<evidence type="ECO:0000256" key="6">
    <source>
        <dbReference type="ARBA" id="ARBA00023136"/>
    </source>
</evidence>
<dbReference type="PROSITE" id="PS50928">
    <property type="entry name" value="ABC_TM1"/>
    <property type="match status" value="1"/>
</dbReference>
<dbReference type="SUPFAM" id="SSF161098">
    <property type="entry name" value="MetI-like"/>
    <property type="match status" value="1"/>
</dbReference>
<keyword evidence="2 8" id="KW-0813">Transport</keyword>
<keyword evidence="5 8" id="KW-1133">Transmembrane helix</keyword>
<dbReference type="NCBIfam" id="NF045474">
    <property type="entry name" value="Opp2C"/>
    <property type="match status" value="1"/>
</dbReference>
<dbReference type="Proteomes" id="UP001165422">
    <property type="component" value="Unassembled WGS sequence"/>
</dbReference>
<evidence type="ECO:0000256" key="4">
    <source>
        <dbReference type="ARBA" id="ARBA00022692"/>
    </source>
</evidence>
<dbReference type="InterPro" id="IPR000515">
    <property type="entry name" value="MetI-like"/>
</dbReference>
<evidence type="ECO:0000313" key="11">
    <source>
        <dbReference type="Proteomes" id="UP001165422"/>
    </source>
</evidence>
<reference evidence="10" key="1">
    <citation type="submission" date="2021-11" db="EMBL/GenBank/DDBJ databases">
        <authorList>
            <person name="Qingchun L."/>
            <person name="Dong Z."/>
            <person name="Zongwei Q."/>
            <person name="Jia Z."/>
            <person name="Duotao L."/>
        </authorList>
    </citation>
    <scope>NUCLEOTIDE SEQUENCE</scope>
    <source>
        <strain evidence="10">WLY-B-L2</strain>
    </source>
</reference>
<dbReference type="CDD" id="cd06261">
    <property type="entry name" value="TM_PBP2"/>
    <property type="match status" value="1"/>
</dbReference>
<dbReference type="InterPro" id="IPR035906">
    <property type="entry name" value="MetI-like_sf"/>
</dbReference>
<protein>
    <submittedName>
        <fullName evidence="10">ABC transporter permease subunit</fullName>
    </submittedName>
</protein>
<evidence type="ECO:0000256" key="3">
    <source>
        <dbReference type="ARBA" id="ARBA00022475"/>
    </source>
</evidence>
<dbReference type="Gene3D" id="1.10.3720.10">
    <property type="entry name" value="MetI-like"/>
    <property type="match status" value="1"/>
</dbReference>
<organism evidence="10 11">
    <name type="scientific">Clostridium aromativorans</name>
    <dbReference type="NCBI Taxonomy" id="2836848"/>
    <lineage>
        <taxon>Bacteria</taxon>
        <taxon>Bacillati</taxon>
        <taxon>Bacillota</taxon>
        <taxon>Clostridia</taxon>
        <taxon>Eubacteriales</taxon>
        <taxon>Clostridiaceae</taxon>
        <taxon>Clostridium</taxon>
    </lineage>
</organism>
<evidence type="ECO:0000256" key="8">
    <source>
        <dbReference type="RuleBase" id="RU363032"/>
    </source>
</evidence>
<dbReference type="PANTHER" id="PTHR43386">
    <property type="entry name" value="OLIGOPEPTIDE TRANSPORT SYSTEM PERMEASE PROTEIN APPC"/>
    <property type="match status" value="1"/>
</dbReference>
<feature type="transmembrane region" description="Helical" evidence="8">
    <location>
        <begin position="80"/>
        <end position="104"/>
    </location>
</feature>
<comment type="similarity">
    <text evidence="7">Belongs to the binding-protein-dependent transport system permease family. OppBC subfamily.</text>
</comment>
<dbReference type="InterPro" id="IPR053385">
    <property type="entry name" value="ABC_transport_permease"/>
</dbReference>
<feature type="transmembrane region" description="Helical" evidence="8">
    <location>
        <begin position="116"/>
        <end position="135"/>
    </location>
</feature>
<dbReference type="RefSeq" id="WP_229981492.1">
    <property type="nucleotide sequence ID" value="NZ_JAJJPB010000011.1"/>
</dbReference>
<dbReference type="Pfam" id="PF00528">
    <property type="entry name" value="BPD_transp_1"/>
    <property type="match status" value="1"/>
</dbReference>
<dbReference type="EMBL" id="JAJJPB010000011">
    <property type="protein sequence ID" value="MCC9295188.1"/>
    <property type="molecule type" value="Genomic_DNA"/>
</dbReference>
<dbReference type="PANTHER" id="PTHR43386:SF1">
    <property type="entry name" value="D,D-DIPEPTIDE TRANSPORT SYSTEM PERMEASE PROTEIN DDPC-RELATED"/>
    <property type="match status" value="1"/>
</dbReference>
<keyword evidence="11" id="KW-1185">Reference proteome</keyword>
<keyword evidence="4 8" id="KW-0812">Transmembrane</keyword>
<accession>A0ABS8N8Z7</accession>
<evidence type="ECO:0000313" key="10">
    <source>
        <dbReference type="EMBL" id="MCC9295188.1"/>
    </source>
</evidence>
<evidence type="ECO:0000256" key="2">
    <source>
        <dbReference type="ARBA" id="ARBA00022448"/>
    </source>
</evidence>
<evidence type="ECO:0000256" key="5">
    <source>
        <dbReference type="ARBA" id="ARBA00022989"/>
    </source>
</evidence>
<name>A0ABS8N8Z7_9CLOT</name>
<sequence length="274" mass="29938">MKRFETFLKDNKLFVFLCILALTLIAAAVTAPFLAPNDPFKTNMANSLRESGGRFPLGTDNLGRCIFSRLLYGGQNSLKMTFSLVVSVFIIGTAVGTAAGYFGGLADNIIMRFSDVFLAFPGIIFAIAIAGVLGPSSINTVIALIAVNWVKYARVSRSLVMAVKEKEYVKLAKMGGAREYQLILKYVAPNIIPSLVVMATMDIGTMMLEISSLSFLGLGPQPPTPEWGYMLSEGRNYMQTSPELMIYPGIAIFITVMIFNLLGDSMRDILDPKK</sequence>
<feature type="transmembrane region" description="Helical" evidence="8">
    <location>
        <begin position="244"/>
        <end position="263"/>
    </location>
</feature>
<evidence type="ECO:0000256" key="7">
    <source>
        <dbReference type="ARBA" id="ARBA00024202"/>
    </source>
</evidence>
<gene>
    <name evidence="10" type="ORF">LN736_10005</name>
</gene>
<evidence type="ECO:0000256" key="1">
    <source>
        <dbReference type="ARBA" id="ARBA00004651"/>
    </source>
</evidence>
<comment type="caution">
    <text evidence="10">The sequence shown here is derived from an EMBL/GenBank/DDBJ whole genome shotgun (WGS) entry which is preliminary data.</text>
</comment>
<keyword evidence="6 8" id="KW-0472">Membrane</keyword>
<keyword evidence="3" id="KW-1003">Cell membrane</keyword>
<proteinExistence type="inferred from homology"/>
<feature type="domain" description="ABC transmembrane type-1" evidence="9">
    <location>
        <begin position="78"/>
        <end position="263"/>
    </location>
</feature>
<dbReference type="InterPro" id="IPR050366">
    <property type="entry name" value="BP-dependent_transpt_permease"/>
</dbReference>